<dbReference type="AlphaFoldDB" id="A0A1R1XW65"/>
<evidence type="ECO:0000256" key="3">
    <source>
        <dbReference type="ARBA" id="ARBA00017157"/>
    </source>
</evidence>
<dbReference type="GO" id="GO:1990116">
    <property type="term" value="P:ribosome-associated ubiquitin-dependent protein catabolic process"/>
    <property type="evidence" value="ECO:0007669"/>
    <property type="project" value="UniProtKB-UniRule"/>
</dbReference>
<evidence type="ECO:0000256" key="5">
    <source>
        <dbReference type="RuleBase" id="RU367090"/>
    </source>
</evidence>
<dbReference type="CDD" id="cd16491">
    <property type="entry name" value="RING-CH-C4HC3_LTN1"/>
    <property type="match status" value="1"/>
</dbReference>
<dbReference type="GO" id="GO:0005829">
    <property type="term" value="C:cytosol"/>
    <property type="evidence" value="ECO:0007669"/>
    <property type="project" value="UniProtKB-SubCell"/>
</dbReference>
<dbReference type="OrthoDB" id="6108at2759"/>
<dbReference type="SMART" id="SM01197">
    <property type="entry name" value="FANCL_C"/>
    <property type="match status" value="1"/>
</dbReference>
<evidence type="ECO:0000256" key="4">
    <source>
        <dbReference type="PROSITE-ProRule" id="PRU00175"/>
    </source>
</evidence>
<dbReference type="InterPro" id="IPR013083">
    <property type="entry name" value="Znf_RING/FYVE/PHD"/>
</dbReference>
<dbReference type="PANTHER" id="PTHR12389:SF0">
    <property type="entry name" value="E3 UBIQUITIN-PROTEIN LIGASE LISTERIN"/>
    <property type="match status" value="1"/>
</dbReference>
<dbReference type="EMBL" id="LSSN01001638">
    <property type="protein sequence ID" value="OMJ18856.1"/>
    <property type="molecule type" value="Genomic_DNA"/>
</dbReference>
<keyword evidence="9" id="KW-1185">Reference proteome</keyword>
<keyword evidence="5" id="KW-0808">Transferase</keyword>
<dbReference type="STRING" id="133412.A0A1R1XW65"/>
<keyword evidence="5" id="KW-0862">Zinc</keyword>
<comment type="similarity">
    <text evidence="2 5">Belongs to the LTN1 family.</text>
</comment>
<dbReference type="GO" id="GO:1990112">
    <property type="term" value="C:RQC complex"/>
    <property type="evidence" value="ECO:0007669"/>
    <property type="project" value="UniProtKB-UniRule"/>
</dbReference>
<dbReference type="GO" id="GO:0072344">
    <property type="term" value="P:rescue of stalled ribosome"/>
    <property type="evidence" value="ECO:0007669"/>
    <property type="project" value="UniProtKB-UniRule"/>
</dbReference>
<proteinExistence type="inferred from homology"/>
<sequence length="651" mass="73953">MGNTGELALETIRPLLDRFFSTAVPLVINLIKGIKNDHLEPIHKAFVDSIVMGLELGIDTIDINILENLDIFGSSVNKSKVIYSQYFRFVRVLSRLSKLENSEYYYLYLEKYNELLFKGDGEDPDKDYAKIMENHFKLVKSSVSELYSSFGNSGIIFEKRDNSQQFYQELDLIDIESATKTSISFDRAFKRWLINLWTLFEIFEKYISENNFDEEDPTEKLVSMIEKSRIFDYIMIPMAIILSAVDSSQILKLFSYLDFDLQTLFDHQNTNGEAHFINKNHILALSQFLFKILYLFPSFCRTYVSNTENEPSTKITQFYGSKSTEVAVYLTSIAHKTSLNWFSEFIIKNISVHLIAREFLYLDPIGLQEAFQRSKVVCGNSSYSEEIKGTDYRRVINCGDSLKYPEVAWPQNVDESQSEVLSLIEQFSEHQQTNTSLEIEVKVTGQLVNFVKGELASEGTSSGFGGGKGKSGLVSGPSTSGGNNPKGLSIGSGSVLGNVEIKFDAGEYNLSIVLSVSDSYPLFVNDNQQYPLNISIEQGKHSIVLTKEQIRLLQVLFRSLMSNDSKSRDFTRTNTKIDYVAKELVERVQNILVDISEHDTCFICYSLFCPVNNKLPSKVCTTCKNKYHASCLYGWFKSSGQVTCPFCKNIF</sequence>
<keyword evidence="4 5" id="KW-0863">Zinc-finger</keyword>
<evidence type="ECO:0000313" key="9">
    <source>
        <dbReference type="Proteomes" id="UP000187283"/>
    </source>
</evidence>
<dbReference type="PROSITE" id="PS50089">
    <property type="entry name" value="ZF_RING_2"/>
    <property type="match status" value="1"/>
</dbReference>
<feature type="domain" description="RING-type" evidence="7">
    <location>
        <begin position="601"/>
        <end position="648"/>
    </location>
</feature>
<dbReference type="InterPro" id="IPR001841">
    <property type="entry name" value="Znf_RING"/>
</dbReference>
<feature type="region of interest" description="Disordered" evidence="6">
    <location>
        <begin position="459"/>
        <end position="486"/>
    </location>
</feature>
<name>A0A1R1XW65_9FUNG</name>
<dbReference type="Gene3D" id="3.30.40.10">
    <property type="entry name" value="Zinc/RING finger domain, C3HC4 (zinc finger)"/>
    <property type="match status" value="1"/>
</dbReference>
<evidence type="ECO:0000313" key="8">
    <source>
        <dbReference type="EMBL" id="OMJ18856.1"/>
    </source>
</evidence>
<organism evidence="8 9">
    <name type="scientific">Smittium culicis</name>
    <dbReference type="NCBI Taxonomy" id="133412"/>
    <lineage>
        <taxon>Eukaryota</taxon>
        <taxon>Fungi</taxon>
        <taxon>Fungi incertae sedis</taxon>
        <taxon>Zoopagomycota</taxon>
        <taxon>Kickxellomycotina</taxon>
        <taxon>Harpellomycetes</taxon>
        <taxon>Harpellales</taxon>
        <taxon>Legeriomycetaceae</taxon>
        <taxon>Smittium</taxon>
    </lineage>
</organism>
<keyword evidence="5" id="KW-0479">Metal-binding</keyword>
<dbReference type="InterPro" id="IPR039795">
    <property type="entry name" value="LTN1/Rkr1"/>
</dbReference>
<protein>
    <recommendedName>
        <fullName evidence="3 5">E3 ubiquitin-protein ligase listerin</fullName>
        <ecNumber evidence="5">2.3.2.27</ecNumber>
    </recommendedName>
    <alternativeName>
        <fullName evidence="5">RING-type E3 ubiquitin transferase listerin</fullName>
    </alternativeName>
</protein>
<dbReference type="GO" id="GO:0008270">
    <property type="term" value="F:zinc ion binding"/>
    <property type="evidence" value="ECO:0007669"/>
    <property type="project" value="UniProtKB-KW"/>
</dbReference>
<dbReference type="GO" id="GO:0061630">
    <property type="term" value="F:ubiquitin protein ligase activity"/>
    <property type="evidence" value="ECO:0007669"/>
    <property type="project" value="UniProtKB-UniRule"/>
</dbReference>
<evidence type="ECO:0000256" key="1">
    <source>
        <dbReference type="ARBA" id="ARBA00004514"/>
    </source>
</evidence>
<comment type="pathway">
    <text evidence="5">Protein modification; protein ubiquitination.</text>
</comment>
<dbReference type="UniPathway" id="UPA00143"/>
<evidence type="ECO:0000256" key="2">
    <source>
        <dbReference type="ARBA" id="ARBA00007997"/>
    </source>
</evidence>
<gene>
    <name evidence="8" type="ORF">AYI70_g5094</name>
</gene>
<dbReference type="GO" id="GO:0043023">
    <property type="term" value="F:ribosomal large subunit binding"/>
    <property type="evidence" value="ECO:0007669"/>
    <property type="project" value="TreeGrafter"/>
</dbReference>
<accession>A0A1R1XW65</accession>
<comment type="subcellular location">
    <subcellularLocation>
        <location evidence="1">Cytoplasm</location>
        <location evidence="1">Cytosol</location>
    </subcellularLocation>
</comment>
<dbReference type="PANTHER" id="PTHR12389">
    <property type="entry name" value="ZINC FINGER PROTEIN 294"/>
    <property type="match status" value="1"/>
</dbReference>
<dbReference type="EC" id="2.3.2.27" evidence="5"/>
<dbReference type="SUPFAM" id="SSF57850">
    <property type="entry name" value="RING/U-box"/>
    <property type="match status" value="1"/>
</dbReference>
<dbReference type="GO" id="GO:0016567">
    <property type="term" value="P:protein ubiquitination"/>
    <property type="evidence" value="ECO:0007669"/>
    <property type="project" value="UniProtKB-UniPathway"/>
</dbReference>
<comment type="caution">
    <text evidence="8">The sequence shown here is derived from an EMBL/GenBank/DDBJ whole genome shotgun (WGS) entry which is preliminary data.</text>
</comment>
<comment type="catalytic activity">
    <reaction evidence="5">
        <text>S-ubiquitinyl-[E2 ubiquitin-conjugating enzyme]-L-cysteine + [acceptor protein]-L-lysine = [E2 ubiquitin-conjugating enzyme]-L-cysteine + N(6)-ubiquitinyl-[acceptor protein]-L-lysine.</text>
        <dbReference type="EC" id="2.3.2.27"/>
    </reaction>
</comment>
<comment type="function">
    <text evidence="5">E3 ubiquitin-protein ligase. Component of the ribosome quality control complex (RQC), a ribosome-associated complex that mediates ubiquitination and extraction of incompletely synthesized nascent chains for proteasomal degradation.</text>
</comment>
<evidence type="ECO:0000259" key="7">
    <source>
        <dbReference type="PROSITE" id="PS50089"/>
    </source>
</evidence>
<evidence type="ECO:0000256" key="6">
    <source>
        <dbReference type="SAM" id="MobiDB-lite"/>
    </source>
</evidence>
<keyword evidence="5" id="KW-0833">Ubl conjugation pathway</keyword>
<dbReference type="Proteomes" id="UP000187283">
    <property type="component" value="Unassembled WGS sequence"/>
</dbReference>
<comment type="subunit">
    <text evidence="5">Component of the ribosome quality control complex (RQC).</text>
</comment>
<reference evidence="8 9" key="1">
    <citation type="submission" date="2017-01" db="EMBL/GenBank/DDBJ databases">
        <authorList>
            <person name="Mah S.A."/>
            <person name="Swanson W.J."/>
            <person name="Moy G.W."/>
            <person name="Vacquier V.D."/>
        </authorList>
    </citation>
    <scope>NUCLEOTIDE SEQUENCE [LARGE SCALE GENOMIC DNA]</scope>
    <source>
        <strain evidence="8 9">GSMNP</strain>
    </source>
</reference>
<dbReference type="InterPro" id="IPR039804">
    <property type="entry name" value="RING-CH-C4HC3_LTN1"/>
</dbReference>